<name>A0A918JPH1_9BURK</name>
<dbReference type="GO" id="GO:0003774">
    <property type="term" value="F:cytoskeletal motor activity"/>
    <property type="evidence" value="ECO:0007669"/>
    <property type="project" value="InterPro"/>
</dbReference>
<dbReference type="RefSeq" id="WP_189385833.1">
    <property type="nucleotide sequence ID" value="NZ_BAABFY010000016.1"/>
</dbReference>
<dbReference type="PANTHER" id="PTHR30046:SF0">
    <property type="entry name" value="FLAGELLAR M-RING PROTEIN"/>
    <property type="match status" value="1"/>
</dbReference>
<sequence>MSGMDKLAARFPIVERLLVLPRPVLMGAAAGLVALIIVSLLWMRGPEYKVLFSNLQDKDGGAIVTALEKLNVPYQFNENGSAILIPADKVHETRMMLAEQGLPQGGGVGFELMDDPQFGASQFAEQVTYQRAVEGELARSIEAMNSVESARVHLAIPKQTLFVRDRKLPTASVLVTLSPGRSLGDGQIAAIAWLVASSVPGLTAENVSIVDQSGRLLSSSAGLEGIGANQTHLKFTDELEQRLTARIISILVPVVGRGNVHAQVSASMDFAQREQTSEIYRPNQKPDEAAIRSEQTNRTAQAGIGQPMGIPGALSNEPPAPPVAPIENPPGANAATNATTGTATTVLNPASQTNNATINYELDRTISHVKDSVGTIKRLSVAVVVNFRENENGEAAPLPAETMQQINALVREAVGFSDERGDSLNVVNSAFTSSDQPVPAWKDPEIHALAKTLGQYLLLFIAVLLIWLKAFKPLIRALEDRKNMELAEKQAALRQAEAERKAKAEIPVKHDHYEDNLNVVMKIAAEDPRAVAMVLRTWMNQNNDDSRK</sequence>
<evidence type="ECO:0000256" key="11">
    <source>
        <dbReference type="SAM" id="MobiDB-lite"/>
    </source>
</evidence>
<evidence type="ECO:0000256" key="1">
    <source>
        <dbReference type="ARBA" id="ARBA00004117"/>
    </source>
</evidence>
<feature type="transmembrane region" description="Helical" evidence="12">
    <location>
        <begin position="24"/>
        <end position="43"/>
    </location>
</feature>
<evidence type="ECO:0000256" key="3">
    <source>
        <dbReference type="ARBA" id="ARBA00007971"/>
    </source>
</evidence>
<feature type="coiled-coil region" evidence="10">
    <location>
        <begin position="475"/>
        <end position="506"/>
    </location>
</feature>
<comment type="similarity">
    <text evidence="3 9">Belongs to the FliF family.</text>
</comment>
<keyword evidence="8 9" id="KW-0975">Bacterial flagellum</keyword>
<feature type="compositionally biased region" description="Low complexity" evidence="11">
    <location>
        <begin position="329"/>
        <end position="338"/>
    </location>
</feature>
<dbReference type="GO" id="GO:0071973">
    <property type="term" value="P:bacterial-type flagellum-dependent cell motility"/>
    <property type="evidence" value="ECO:0007669"/>
    <property type="project" value="InterPro"/>
</dbReference>
<reference evidence="15" key="2">
    <citation type="submission" date="2020-09" db="EMBL/GenBank/DDBJ databases">
        <authorList>
            <person name="Sun Q."/>
            <person name="Kim S."/>
        </authorList>
    </citation>
    <scope>NUCLEOTIDE SEQUENCE</scope>
    <source>
        <strain evidence="15">KCTC 23732</strain>
    </source>
</reference>
<comment type="subcellular location">
    <subcellularLocation>
        <location evidence="1 9">Bacterial flagellum basal body</location>
    </subcellularLocation>
    <subcellularLocation>
        <location evidence="2">Cell membrane</location>
        <topology evidence="2">Multi-pass membrane protein</topology>
    </subcellularLocation>
</comment>
<evidence type="ECO:0000256" key="7">
    <source>
        <dbReference type="ARBA" id="ARBA00023136"/>
    </source>
</evidence>
<dbReference type="GO" id="GO:0009431">
    <property type="term" value="C:bacterial-type flagellum basal body, MS ring"/>
    <property type="evidence" value="ECO:0007669"/>
    <property type="project" value="InterPro"/>
</dbReference>
<dbReference type="AlphaFoldDB" id="A0A918JPH1"/>
<evidence type="ECO:0000259" key="13">
    <source>
        <dbReference type="Pfam" id="PF01514"/>
    </source>
</evidence>
<dbReference type="InterPro" id="IPR013556">
    <property type="entry name" value="Flag_M-ring_C"/>
</dbReference>
<keyword evidence="5 12" id="KW-0812">Transmembrane</keyword>
<dbReference type="PIRSF" id="PIRSF004862">
    <property type="entry name" value="FliF"/>
    <property type="match status" value="1"/>
</dbReference>
<evidence type="ECO:0000256" key="6">
    <source>
        <dbReference type="ARBA" id="ARBA00022989"/>
    </source>
</evidence>
<dbReference type="InterPro" id="IPR043427">
    <property type="entry name" value="YscJ/FliF"/>
</dbReference>
<dbReference type="PRINTS" id="PR01009">
    <property type="entry name" value="FLGMRINGFLIF"/>
</dbReference>
<evidence type="ECO:0000256" key="8">
    <source>
        <dbReference type="ARBA" id="ARBA00023143"/>
    </source>
</evidence>
<evidence type="ECO:0000259" key="14">
    <source>
        <dbReference type="Pfam" id="PF08345"/>
    </source>
</evidence>
<dbReference type="Proteomes" id="UP000608345">
    <property type="component" value="Unassembled WGS sequence"/>
</dbReference>
<dbReference type="InterPro" id="IPR000067">
    <property type="entry name" value="FlgMring_FliF"/>
</dbReference>
<organism evidence="15 16">
    <name type="scientific">Advenella faeciporci</name>
    <dbReference type="NCBI Taxonomy" id="797535"/>
    <lineage>
        <taxon>Bacteria</taxon>
        <taxon>Pseudomonadati</taxon>
        <taxon>Pseudomonadota</taxon>
        <taxon>Betaproteobacteria</taxon>
        <taxon>Burkholderiales</taxon>
        <taxon>Alcaligenaceae</taxon>
    </lineage>
</organism>
<comment type="caution">
    <text evidence="15">The sequence shown here is derived from an EMBL/GenBank/DDBJ whole genome shotgun (WGS) entry which is preliminary data.</text>
</comment>
<evidence type="ECO:0000256" key="9">
    <source>
        <dbReference type="PIRNR" id="PIRNR004862"/>
    </source>
</evidence>
<dbReference type="GO" id="GO:0005886">
    <property type="term" value="C:plasma membrane"/>
    <property type="evidence" value="ECO:0007669"/>
    <property type="project" value="UniProtKB-SubCell"/>
</dbReference>
<protein>
    <recommendedName>
        <fullName evidence="9">Flagellar M-ring protein</fullName>
    </recommendedName>
</protein>
<keyword evidence="15" id="KW-0282">Flagellum</keyword>
<proteinExistence type="inferred from homology"/>
<evidence type="ECO:0000313" key="15">
    <source>
        <dbReference type="EMBL" id="GGW93949.1"/>
    </source>
</evidence>
<feature type="domain" description="Flagellar M-ring N-terminal" evidence="13">
    <location>
        <begin position="44"/>
        <end position="218"/>
    </location>
</feature>
<evidence type="ECO:0000256" key="2">
    <source>
        <dbReference type="ARBA" id="ARBA00004651"/>
    </source>
</evidence>
<keyword evidence="7 12" id="KW-0472">Membrane</keyword>
<dbReference type="Pfam" id="PF08345">
    <property type="entry name" value="YscJ_FliF_C"/>
    <property type="match status" value="1"/>
</dbReference>
<dbReference type="NCBIfam" id="TIGR00206">
    <property type="entry name" value="fliF"/>
    <property type="match status" value="1"/>
</dbReference>
<evidence type="ECO:0000256" key="12">
    <source>
        <dbReference type="SAM" id="Phobius"/>
    </source>
</evidence>
<reference evidence="15" key="1">
    <citation type="journal article" date="2014" name="Int. J. Syst. Evol. Microbiol.">
        <title>Complete genome sequence of Corynebacterium casei LMG S-19264T (=DSM 44701T), isolated from a smear-ripened cheese.</title>
        <authorList>
            <consortium name="US DOE Joint Genome Institute (JGI-PGF)"/>
            <person name="Walter F."/>
            <person name="Albersmeier A."/>
            <person name="Kalinowski J."/>
            <person name="Ruckert C."/>
        </authorList>
    </citation>
    <scope>NUCLEOTIDE SEQUENCE</scope>
    <source>
        <strain evidence="15">KCTC 23732</strain>
    </source>
</reference>
<feature type="transmembrane region" description="Helical" evidence="12">
    <location>
        <begin position="453"/>
        <end position="471"/>
    </location>
</feature>
<gene>
    <name evidence="15" type="primary">fliF</name>
    <name evidence="15" type="ORF">GCM10011450_24930</name>
</gene>
<evidence type="ECO:0000313" key="16">
    <source>
        <dbReference type="Proteomes" id="UP000608345"/>
    </source>
</evidence>
<keyword evidence="10" id="KW-0175">Coiled coil</keyword>
<dbReference type="InterPro" id="IPR045851">
    <property type="entry name" value="AMP-bd_C_sf"/>
</dbReference>
<accession>A0A918JPH1</accession>
<evidence type="ECO:0000256" key="5">
    <source>
        <dbReference type="ARBA" id="ARBA00022692"/>
    </source>
</evidence>
<keyword evidence="16" id="KW-1185">Reference proteome</keyword>
<feature type="compositionally biased region" description="Pro residues" evidence="11">
    <location>
        <begin position="318"/>
        <end position="328"/>
    </location>
</feature>
<keyword evidence="15" id="KW-0969">Cilium</keyword>
<feature type="domain" description="Flagellar M-ring C-terminal" evidence="14">
    <location>
        <begin position="251"/>
        <end position="431"/>
    </location>
</feature>
<keyword evidence="15" id="KW-0966">Cell projection</keyword>
<dbReference type="Pfam" id="PF01514">
    <property type="entry name" value="YscJ_FliF"/>
    <property type="match status" value="1"/>
</dbReference>
<dbReference type="PANTHER" id="PTHR30046">
    <property type="entry name" value="FLAGELLAR M-RING PROTEIN"/>
    <property type="match status" value="1"/>
</dbReference>
<evidence type="ECO:0000256" key="4">
    <source>
        <dbReference type="ARBA" id="ARBA00022475"/>
    </source>
</evidence>
<dbReference type="Gene3D" id="3.30.300.30">
    <property type="match status" value="1"/>
</dbReference>
<keyword evidence="6 12" id="KW-1133">Transmembrane helix</keyword>
<dbReference type="InterPro" id="IPR006182">
    <property type="entry name" value="FliF_N_dom"/>
</dbReference>
<keyword evidence="4" id="KW-1003">Cell membrane</keyword>
<evidence type="ECO:0000256" key="10">
    <source>
        <dbReference type="SAM" id="Coils"/>
    </source>
</evidence>
<comment type="function">
    <text evidence="9">The M ring may be actively involved in energy transduction.</text>
</comment>
<dbReference type="EMBL" id="BMYS01000021">
    <property type="protein sequence ID" value="GGW93949.1"/>
    <property type="molecule type" value="Genomic_DNA"/>
</dbReference>
<feature type="region of interest" description="Disordered" evidence="11">
    <location>
        <begin position="273"/>
        <end position="338"/>
    </location>
</feature>